<dbReference type="EMBL" id="CP134536">
    <property type="protein sequence ID" value="WNH13418.1"/>
    <property type="molecule type" value="Genomic_DNA"/>
</dbReference>
<accession>A0ABY9Y6F8</accession>
<feature type="chain" id="PRO_5045544939" evidence="2">
    <location>
        <begin position="20"/>
        <end position="2036"/>
    </location>
</feature>
<dbReference type="PANTHER" id="PTHR40094:SF1">
    <property type="entry name" value="UBIQUITIN DOMAIN-CONTAINING PROTEIN"/>
    <property type="match status" value="1"/>
</dbReference>
<evidence type="ECO:0000259" key="4">
    <source>
        <dbReference type="SMART" id="SM01360"/>
    </source>
</evidence>
<dbReference type="InterPro" id="IPR011625">
    <property type="entry name" value="A2M_N_BRD"/>
</dbReference>
<reference evidence="5 6" key="1">
    <citation type="submission" date="2023-09" db="EMBL/GenBank/DDBJ databases">
        <title>Thalassobella suaedae gen. nov., sp. nov., a marine bacterium of the family Flavobacteriaceae isolated from a halophyte Suaeda japonica.</title>
        <authorList>
            <person name="Lee S.Y."/>
            <person name="Hwang C.Y."/>
        </authorList>
    </citation>
    <scope>NUCLEOTIDE SEQUENCE [LARGE SCALE GENOMIC DNA]</scope>
    <source>
        <strain evidence="5 6">HL-DH10</strain>
    </source>
</reference>
<evidence type="ECO:0000256" key="1">
    <source>
        <dbReference type="ARBA" id="ARBA00010556"/>
    </source>
</evidence>
<evidence type="ECO:0000313" key="5">
    <source>
        <dbReference type="EMBL" id="WNH13418.1"/>
    </source>
</evidence>
<dbReference type="PANTHER" id="PTHR40094">
    <property type="entry name" value="ALPHA-2-MACROGLOBULIN HOMOLOG"/>
    <property type="match status" value="1"/>
</dbReference>
<keyword evidence="2" id="KW-0732">Signal</keyword>
<dbReference type="InterPro" id="IPR047565">
    <property type="entry name" value="Alpha-macroglob_thiol-ester_cl"/>
</dbReference>
<comment type="similarity">
    <text evidence="1">Belongs to the protease inhibitor I39 (alpha-2-macroglobulin) family. Bacterial alpha-2-macroglobulin subfamily.</text>
</comment>
<evidence type="ECO:0000313" key="6">
    <source>
        <dbReference type="Proteomes" id="UP001303407"/>
    </source>
</evidence>
<name>A0ABY9Y6F8_9FLAO</name>
<dbReference type="SUPFAM" id="SSF48239">
    <property type="entry name" value="Terpenoid cyclases/Protein prenyltransferases"/>
    <property type="match status" value="1"/>
</dbReference>
<gene>
    <name evidence="5" type="ORF">RHP49_03970</name>
</gene>
<dbReference type="InterPro" id="IPR001599">
    <property type="entry name" value="Macroglobln_a2"/>
</dbReference>
<dbReference type="SMART" id="SM01359">
    <property type="entry name" value="A2M_N_2"/>
    <property type="match status" value="1"/>
</dbReference>
<dbReference type="Pfam" id="PF17973">
    <property type="entry name" value="bMG10"/>
    <property type="match status" value="1"/>
</dbReference>
<proteinExistence type="inferred from homology"/>
<dbReference type="InterPro" id="IPR041246">
    <property type="entry name" value="Bact_MG10"/>
</dbReference>
<dbReference type="InterPro" id="IPR002890">
    <property type="entry name" value="MG2"/>
</dbReference>
<dbReference type="InterPro" id="IPR008930">
    <property type="entry name" value="Terpenoid_cyclase/PrenylTrfase"/>
</dbReference>
<sequence length="2036" mass="234737">MKHTLSILMIILFANLSNAQTNDYKNLWSKVDTFEMQGLPKSALKIVETIKKQATKDKNKPQLIKTMLFKSKFALILEENAQLKIINDFKTEIEKSTFPTKNILESLLANLYWQYFKQNRWQFYNRTKTSEKVDTTDFRTWDLQTLFNEIHIHFQSSLQNGLMLQSEALNTYEAILKLQKESQVYRPTLFDFLNHNALEFYKTNESNITKPAYKFEINNPDFLCDSEVFSTLTITSKDSTSLQLNAIKIYQNLIQFHLKDKSPLALADVNIERLKFINQNATFNDKEALLLATLETESNQIKPHEATALYDFEMASIYVKQSIKYKPNNETNRWKAKEAIEICNNIISKFPKSKGAEKCKILKQQIELQTLQITTENFLPIQKNARLLVRYKNIDQLQFKIFKISRKQLEKLNKTYRKDEQLKFIEKLNVTSDWNSILRNENDYQTHTTEILVPKLNNGTYLIFANLKSNSETFAFSTIQVTNLGLVETDSENYKTFQVIDRINGKPIVDAKVELSFQENNSQNILTENHTTDTKGLITIKKDNDRYRNITAKVNYENDLAYFGDYYVNRKYKKKKEKTIYKSFLFTDRSIYRPGQTVYFKGIAMKTENSKSEIIPDESVFATLYDTNGQQISDLNFDTNEFGSFSGEFILPNGGLTGQYYIEISSVFLPIKENYYFSVEEYKRPKFETKFTPVTETYKVNDSVTIKGHALAYAGSNITDAKVVYRVHRKVEYPRWYYWYRPRFNSESQEITHGETITDEEGTFEIIFKAQPDQSVDKTSLPIFKYEITADVTDLNGETRSATTLVNVGYHALIANMSIANLLDKTKKTHAININTKNLNGEFVPANGVIKIYKLKAPNSVLRPRPWAAPDYQDISEETFKNLFPHDAYHNEHNSNHWEKGDLVFNKLFNTNKSKTLKLGNIKKWESGQYIITLESKDRFGQIVKDEIKTTLYSDTDKTLADHQLFSITSNKSSYNTGDTAIITLASAAYNLNVTVSIEKKNKVTQTQIIHLNNNKNTISIPITNEDVGGFSIQYSFAAFNSFESANLNISVPYSKTDLDIETITFRDKLQPGTDETWSFKIKGPQGDKVSAELLASMYDASLDQFKPHTWNFNPINNPTFYSYNQGNARQSFGIRNFRVYNTRRSLYYPQQYYDQFNWFGLDLRGSKRYSITSALRGRVAGVQIVEDEMEVEEITMFNSESDLDEVVTVGYGTQKKNDLVGNSIKDRTSISLNEQPNFDNIKIRKNLQETAFFFPQLKTDQAGNISFSFTTPEALTQWKLQLLAHTKTLESTTKTLTTVTQKELMVIPNAPRFLREGDYITISSKIANLTEKELSGEVILILTDAISGKDISSKLFHKQANSPLSEEPEKAFTALAKGNIQVSWNLSIPEDIQAVQYKIIAKSGTFSDGEQNVLPVLSNRILVTETLPMWIRSNETKTFTLDKLKNTSNALSTSSSTTLKNHKLTLEMTSNPAWYAVQALPYLMEYPYECNEQTFSKYYANALASHIANSNPRIQDVFNQWKSQDVLISNLEKNEELKSILIQETPWLRDAQSETEQKKRIALLFDLNKMNSELQSAMRKLENNQMTSGGWAWFNGGRENRYITQHIITGFGHLNKLSVTLSAVEGSKMTEKAIEYLDAQFIKEYKDIRKYDVKTDLSKDHLSYTQLHYLYMRSFYSEIKKSKEVETVMAYYQTQIQKYWLNRSLYSKGLMALVSHRNKDSKTASEILKSLKETSITSEELGMYWKSNTNSWYWYQAPIETQSLLIEAFSEIENETEIIDNLKVWLLKNKQTNRWKTTKATTEAVYALLLQGSDWLSVTDMVDVVIGGQHIEPSKLENEKIESGTGYYKTVWNSQEIKPKMANVTLTKKGKGIAWGSLNWQYFEDLDKITTAETPLKLSKKLFLKTNTDLGEEISEITEKTHLKVGDLVRVRIELRSDRAMEFVHMKDMRASGLEPINVLSEYKWQDGLGYYEATKDASTNFFFDYLPKGVYVFEYDLRVNNAGHMSNGITTIQSMYAPEFSSHSKGERINIERF</sequence>
<feature type="domain" description="Alpha-2-macroglobulin" evidence="4">
    <location>
        <begin position="1251"/>
        <end position="1341"/>
    </location>
</feature>
<dbReference type="RefSeq" id="WP_415863387.1">
    <property type="nucleotide sequence ID" value="NZ_CP134536.1"/>
</dbReference>
<dbReference type="Pfam" id="PF01835">
    <property type="entry name" value="MG2"/>
    <property type="match status" value="1"/>
</dbReference>
<organism evidence="5 6">
    <name type="scientific">Thalassobellus suaedae</name>
    <dbReference type="NCBI Taxonomy" id="3074124"/>
    <lineage>
        <taxon>Bacteria</taxon>
        <taxon>Pseudomonadati</taxon>
        <taxon>Bacteroidota</taxon>
        <taxon>Flavobacteriia</taxon>
        <taxon>Flavobacteriales</taxon>
        <taxon>Flavobacteriaceae</taxon>
        <taxon>Thalassobellus</taxon>
    </lineage>
</organism>
<feature type="domain" description="Alpha-2-macroglobulin bait region" evidence="3">
    <location>
        <begin position="966"/>
        <end position="1106"/>
    </location>
</feature>
<dbReference type="Gene3D" id="2.60.40.1930">
    <property type="match status" value="1"/>
</dbReference>
<dbReference type="Pfam" id="PF00207">
    <property type="entry name" value="A2M"/>
    <property type="match status" value="1"/>
</dbReference>
<dbReference type="Proteomes" id="UP001303407">
    <property type="component" value="Chromosome"/>
</dbReference>
<feature type="signal peptide" evidence="2">
    <location>
        <begin position="1"/>
        <end position="19"/>
    </location>
</feature>
<dbReference type="SMART" id="SM01419">
    <property type="entry name" value="Thiol-ester_cl"/>
    <property type="match status" value="1"/>
</dbReference>
<dbReference type="Gene3D" id="1.50.10.20">
    <property type="match status" value="1"/>
</dbReference>
<evidence type="ECO:0000256" key="2">
    <source>
        <dbReference type="SAM" id="SignalP"/>
    </source>
</evidence>
<dbReference type="InterPro" id="IPR051802">
    <property type="entry name" value="YfhM-like"/>
</dbReference>
<keyword evidence="6" id="KW-1185">Reference proteome</keyword>
<protein>
    <submittedName>
        <fullName evidence="5">MG2 domain-containing protein</fullName>
    </submittedName>
</protein>
<dbReference type="SMART" id="SM01360">
    <property type="entry name" value="A2M"/>
    <property type="match status" value="1"/>
</dbReference>
<evidence type="ECO:0000259" key="3">
    <source>
        <dbReference type="SMART" id="SM01359"/>
    </source>
</evidence>